<dbReference type="SUPFAM" id="SSF47413">
    <property type="entry name" value="lambda repressor-like DNA-binding domains"/>
    <property type="match status" value="1"/>
</dbReference>
<dbReference type="SMART" id="SM00530">
    <property type="entry name" value="HTH_XRE"/>
    <property type="match status" value="1"/>
</dbReference>
<organism evidence="2 3">
    <name type="scientific">Bacillus toyonensis</name>
    <dbReference type="NCBI Taxonomy" id="155322"/>
    <lineage>
        <taxon>Bacteria</taxon>
        <taxon>Bacillati</taxon>
        <taxon>Bacillota</taxon>
        <taxon>Bacilli</taxon>
        <taxon>Bacillales</taxon>
        <taxon>Bacillaceae</taxon>
        <taxon>Bacillus</taxon>
        <taxon>Bacillus cereus group</taxon>
    </lineage>
</organism>
<dbReference type="PROSITE" id="PS50943">
    <property type="entry name" value="HTH_CROC1"/>
    <property type="match status" value="1"/>
</dbReference>
<sequence>MIINNEFLREIRKEKGLTQAQVANLINLDKTSISKYESGVHCPSLRVLVLYSEAFDISIEKFIRQS</sequence>
<dbReference type="GO" id="GO:0003677">
    <property type="term" value="F:DNA binding"/>
    <property type="evidence" value="ECO:0007669"/>
    <property type="project" value="UniProtKB-KW"/>
</dbReference>
<dbReference type="AlphaFoldDB" id="A0A2B5X6X7"/>
<comment type="caution">
    <text evidence="2">The sequence shown here is derived from an EMBL/GenBank/DDBJ whole genome shotgun (WGS) entry which is preliminary data.</text>
</comment>
<dbReference type="RefSeq" id="WP_100064051.1">
    <property type="nucleotide sequence ID" value="NZ_NUSQ01000170.1"/>
</dbReference>
<dbReference type="Proteomes" id="UP000225997">
    <property type="component" value="Unassembled WGS sequence"/>
</dbReference>
<dbReference type="EMBL" id="NUSQ01000170">
    <property type="protein sequence ID" value="PHD61247.1"/>
    <property type="molecule type" value="Genomic_DNA"/>
</dbReference>
<accession>A0A2B5X6X7</accession>
<proteinExistence type="predicted"/>
<dbReference type="CDD" id="cd00093">
    <property type="entry name" value="HTH_XRE"/>
    <property type="match status" value="1"/>
</dbReference>
<gene>
    <name evidence="2" type="ORF">COF40_26590</name>
</gene>
<dbReference type="InterPro" id="IPR001387">
    <property type="entry name" value="Cro/C1-type_HTH"/>
</dbReference>
<dbReference type="Pfam" id="PF01381">
    <property type="entry name" value="HTH_3"/>
    <property type="match status" value="1"/>
</dbReference>
<name>A0A2B5X6X7_9BACI</name>
<evidence type="ECO:0000313" key="3">
    <source>
        <dbReference type="Proteomes" id="UP000225997"/>
    </source>
</evidence>
<dbReference type="PANTHER" id="PTHR46558">
    <property type="entry name" value="TRACRIPTIONAL REGULATORY PROTEIN-RELATED-RELATED"/>
    <property type="match status" value="1"/>
</dbReference>
<evidence type="ECO:0000313" key="2">
    <source>
        <dbReference type="EMBL" id="PHD61247.1"/>
    </source>
</evidence>
<dbReference type="Gene3D" id="1.10.260.40">
    <property type="entry name" value="lambda repressor-like DNA-binding domains"/>
    <property type="match status" value="1"/>
</dbReference>
<reference evidence="2 3" key="1">
    <citation type="submission" date="2017-09" db="EMBL/GenBank/DDBJ databases">
        <title>Large-scale bioinformatics analysis of Bacillus genomes uncovers conserved roles of natural products in bacterial physiology.</title>
        <authorList>
            <consortium name="Agbiome Team Llc"/>
            <person name="Bleich R.M."/>
            <person name="Grubbs K.J."/>
            <person name="Santa Maria K.C."/>
            <person name="Allen S.E."/>
            <person name="Farag S."/>
            <person name="Shank E.A."/>
            <person name="Bowers A."/>
        </authorList>
    </citation>
    <scope>NUCLEOTIDE SEQUENCE [LARGE SCALE GENOMIC DNA]</scope>
    <source>
        <strain evidence="2 3">AFS044250</strain>
    </source>
</reference>
<protein>
    <submittedName>
        <fullName evidence="2">Uncharacterized protein</fullName>
    </submittedName>
</protein>
<dbReference type="InterPro" id="IPR010982">
    <property type="entry name" value="Lambda_DNA-bd_dom_sf"/>
</dbReference>
<dbReference type="PANTHER" id="PTHR46558:SF11">
    <property type="entry name" value="HTH-TYPE TRANSCRIPTIONAL REGULATOR XRE"/>
    <property type="match status" value="1"/>
</dbReference>
<keyword evidence="1" id="KW-0238">DNA-binding</keyword>
<evidence type="ECO:0000256" key="1">
    <source>
        <dbReference type="ARBA" id="ARBA00023125"/>
    </source>
</evidence>